<dbReference type="RefSeq" id="WP_108003315.1">
    <property type="nucleotide sequence ID" value="NZ_JBHEEX010000003.1"/>
</dbReference>
<dbReference type="EMBL" id="PZZZ01000005">
    <property type="protein sequence ID" value="PTM94201.1"/>
    <property type="molecule type" value="Genomic_DNA"/>
</dbReference>
<keyword evidence="2" id="KW-1185">Reference proteome</keyword>
<evidence type="ECO:0000313" key="2">
    <source>
        <dbReference type="Proteomes" id="UP000241247"/>
    </source>
</evidence>
<protein>
    <recommendedName>
        <fullName evidence="3">Response regulatory domain-containing protein</fullName>
    </recommendedName>
</protein>
<evidence type="ECO:0008006" key="3">
    <source>
        <dbReference type="Google" id="ProtNLM"/>
    </source>
</evidence>
<accession>A0A2T5B5E1</accession>
<organism evidence="1 2">
    <name type="scientific">Mycoplana dimorpha</name>
    <dbReference type="NCBI Taxonomy" id="28320"/>
    <lineage>
        <taxon>Bacteria</taxon>
        <taxon>Pseudomonadati</taxon>
        <taxon>Pseudomonadota</taxon>
        <taxon>Alphaproteobacteria</taxon>
        <taxon>Hyphomicrobiales</taxon>
        <taxon>Rhizobiaceae</taxon>
        <taxon>Mycoplana</taxon>
    </lineage>
</organism>
<dbReference type="Proteomes" id="UP000241247">
    <property type="component" value="Unassembled WGS sequence"/>
</dbReference>
<gene>
    <name evidence="1" type="ORF">C7449_105100</name>
</gene>
<evidence type="ECO:0000313" key="1">
    <source>
        <dbReference type="EMBL" id="PTM94201.1"/>
    </source>
</evidence>
<sequence>MLAAENIVVVAPDQGLRQSLAFALEVEGYSTEAYDALWKAEPASRKSLCTIVDDEILETEAQLAKVLHGSGCRVVLLVNGVTARAAAEDDAIVLTKPISGADLVHVIDGLAETARVLEVGGAVRQPSRPGPT</sequence>
<dbReference type="OrthoDB" id="8030657at2"/>
<reference evidence="1 2" key="1">
    <citation type="submission" date="2018-04" db="EMBL/GenBank/DDBJ databases">
        <title>Genomic Encyclopedia of Type Strains, Phase IV (KMG-IV): sequencing the most valuable type-strain genomes for metagenomic binning, comparative biology and taxonomic classification.</title>
        <authorList>
            <person name="Goeker M."/>
        </authorList>
    </citation>
    <scope>NUCLEOTIDE SEQUENCE [LARGE SCALE GENOMIC DNA]</scope>
    <source>
        <strain evidence="1 2">DSM 7138</strain>
    </source>
</reference>
<name>A0A2T5B5E1_MYCDI</name>
<comment type="caution">
    <text evidence="1">The sequence shown here is derived from an EMBL/GenBank/DDBJ whole genome shotgun (WGS) entry which is preliminary data.</text>
</comment>
<dbReference type="AlphaFoldDB" id="A0A2T5B5E1"/>
<proteinExistence type="predicted"/>